<evidence type="ECO:0000313" key="1">
    <source>
        <dbReference type="EMBL" id="QHS84148.1"/>
    </source>
</evidence>
<sequence>MLNTRTHTFFLKNLEKNHPLKKLYKNSNPSEKRITNFTKWKQENEKYNDGYITNTRIVFD</sequence>
<dbReference type="AlphaFoldDB" id="A0A6C0AWN2"/>
<accession>A0A6C0AWN2</accession>
<organism evidence="1">
    <name type="scientific">viral metagenome</name>
    <dbReference type="NCBI Taxonomy" id="1070528"/>
    <lineage>
        <taxon>unclassified sequences</taxon>
        <taxon>metagenomes</taxon>
        <taxon>organismal metagenomes</taxon>
    </lineage>
</organism>
<name>A0A6C0AWN2_9ZZZZ</name>
<protein>
    <submittedName>
        <fullName evidence="1">Uncharacterized protein</fullName>
    </submittedName>
</protein>
<dbReference type="EMBL" id="MN738773">
    <property type="protein sequence ID" value="QHS84148.1"/>
    <property type="molecule type" value="Genomic_DNA"/>
</dbReference>
<proteinExistence type="predicted"/>
<reference evidence="1" key="1">
    <citation type="journal article" date="2020" name="Nature">
        <title>Giant virus diversity and host interactions through global metagenomics.</title>
        <authorList>
            <person name="Schulz F."/>
            <person name="Roux S."/>
            <person name="Paez-Espino D."/>
            <person name="Jungbluth S."/>
            <person name="Walsh D.A."/>
            <person name="Denef V.J."/>
            <person name="McMahon K.D."/>
            <person name="Konstantinidis K.T."/>
            <person name="Eloe-Fadrosh E.A."/>
            <person name="Kyrpides N.C."/>
            <person name="Woyke T."/>
        </authorList>
    </citation>
    <scope>NUCLEOTIDE SEQUENCE</scope>
    <source>
        <strain evidence="1">GVMAG-S-ERX555965-48</strain>
    </source>
</reference>